<dbReference type="InterPro" id="IPR036291">
    <property type="entry name" value="NAD(P)-bd_dom_sf"/>
</dbReference>
<dbReference type="PANTHER" id="PTHR24321:SF8">
    <property type="entry name" value="ESTRADIOL 17-BETA-DEHYDROGENASE 8-RELATED"/>
    <property type="match status" value="1"/>
</dbReference>
<dbReference type="InterPro" id="IPR002347">
    <property type="entry name" value="SDR_fam"/>
</dbReference>
<comment type="similarity">
    <text evidence="1">Belongs to the short-chain dehydrogenases/reductases (SDR) family.</text>
</comment>
<evidence type="ECO:0000313" key="4">
    <source>
        <dbReference type="Proteomes" id="UP000807353"/>
    </source>
</evidence>
<reference evidence="3" key="1">
    <citation type="submission" date="2020-11" db="EMBL/GenBank/DDBJ databases">
        <authorList>
            <consortium name="DOE Joint Genome Institute"/>
            <person name="Ahrendt S."/>
            <person name="Riley R."/>
            <person name="Andreopoulos W."/>
            <person name="Labutti K."/>
            <person name="Pangilinan J."/>
            <person name="Ruiz-Duenas F.J."/>
            <person name="Barrasa J.M."/>
            <person name="Sanchez-Garcia M."/>
            <person name="Camarero S."/>
            <person name="Miyauchi S."/>
            <person name="Serrano A."/>
            <person name="Linde D."/>
            <person name="Babiker R."/>
            <person name="Drula E."/>
            <person name="Ayuso-Fernandez I."/>
            <person name="Pacheco R."/>
            <person name="Padilla G."/>
            <person name="Ferreira P."/>
            <person name="Barriuso J."/>
            <person name="Kellner H."/>
            <person name="Castanera R."/>
            <person name="Alfaro M."/>
            <person name="Ramirez L."/>
            <person name="Pisabarro A.G."/>
            <person name="Kuo A."/>
            <person name="Tritt A."/>
            <person name="Lipzen A."/>
            <person name="He G."/>
            <person name="Yan M."/>
            <person name="Ng V."/>
            <person name="Cullen D."/>
            <person name="Martin F."/>
            <person name="Rosso M.-N."/>
            <person name="Henrissat B."/>
            <person name="Hibbett D."/>
            <person name="Martinez A.T."/>
            <person name="Grigoriev I.V."/>
        </authorList>
    </citation>
    <scope>NUCLEOTIDE SEQUENCE</scope>
    <source>
        <strain evidence="3">CBS 247.69</strain>
    </source>
</reference>
<dbReference type="PRINTS" id="PR00081">
    <property type="entry name" value="GDHRDH"/>
</dbReference>
<protein>
    <submittedName>
        <fullName evidence="3">NAD(P)-binding protein</fullName>
    </submittedName>
</protein>
<comment type="caution">
    <text evidence="3">The sequence shown here is derived from an EMBL/GenBank/DDBJ whole genome shotgun (WGS) entry which is preliminary data.</text>
</comment>
<dbReference type="Pfam" id="PF00106">
    <property type="entry name" value="adh_short"/>
    <property type="match status" value="1"/>
</dbReference>
<dbReference type="Proteomes" id="UP000807353">
    <property type="component" value="Unassembled WGS sequence"/>
</dbReference>
<keyword evidence="2" id="KW-0560">Oxidoreductase</keyword>
<evidence type="ECO:0000313" key="3">
    <source>
        <dbReference type="EMBL" id="KAF9468333.1"/>
    </source>
</evidence>
<dbReference type="GO" id="GO:0016491">
    <property type="term" value="F:oxidoreductase activity"/>
    <property type="evidence" value="ECO:0007669"/>
    <property type="project" value="UniProtKB-KW"/>
</dbReference>
<evidence type="ECO:0000256" key="1">
    <source>
        <dbReference type="ARBA" id="ARBA00006484"/>
    </source>
</evidence>
<dbReference type="Gene3D" id="3.40.50.720">
    <property type="entry name" value="NAD(P)-binding Rossmann-like Domain"/>
    <property type="match status" value="1"/>
</dbReference>
<organism evidence="3 4">
    <name type="scientific">Collybia nuda</name>
    <dbReference type="NCBI Taxonomy" id="64659"/>
    <lineage>
        <taxon>Eukaryota</taxon>
        <taxon>Fungi</taxon>
        <taxon>Dikarya</taxon>
        <taxon>Basidiomycota</taxon>
        <taxon>Agaricomycotina</taxon>
        <taxon>Agaricomycetes</taxon>
        <taxon>Agaricomycetidae</taxon>
        <taxon>Agaricales</taxon>
        <taxon>Tricholomatineae</taxon>
        <taxon>Clitocybaceae</taxon>
        <taxon>Collybia</taxon>
    </lineage>
</organism>
<keyword evidence="4" id="KW-1185">Reference proteome</keyword>
<name>A0A9P5YE65_9AGAR</name>
<accession>A0A9P5YE65</accession>
<sequence length="271" mass="29075">MDLDLNNVHVLVTGASGGIGLETVHVFLKQGSKVTAHYNTNAKTLEPLVAEFGPQRVRALQADLTSESDVDKLFSQAAASFGPVQVVIINHGVWPTADQPVVEMPLDRWRSTIDINLTASFLVARAYLRGLQTASDDVKSYASIIFIGSSAGKFGEAGHSDYSASKSAIMYGFVLTLKNEIVKIAPRGRVNCIAPGWVATPMAKEALKDPVIVYRALATTPMKKYGFPGDVANQVAVLSSRVVSGHISGEVIMINGGMEGRLLNSWEEMEG</sequence>
<dbReference type="EMBL" id="MU150233">
    <property type="protein sequence ID" value="KAF9468333.1"/>
    <property type="molecule type" value="Genomic_DNA"/>
</dbReference>
<dbReference type="AlphaFoldDB" id="A0A9P5YE65"/>
<gene>
    <name evidence="3" type="ORF">BDZ94DRAFT_1246549</name>
</gene>
<dbReference type="PANTHER" id="PTHR24321">
    <property type="entry name" value="DEHYDROGENASES, SHORT CHAIN"/>
    <property type="match status" value="1"/>
</dbReference>
<proteinExistence type="inferred from homology"/>
<dbReference type="SUPFAM" id="SSF51735">
    <property type="entry name" value="NAD(P)-binding Rossmann-fold domains"/>
    <property type="match status" value="1"/>
</dbReference>
<dbReference type="OrthoDB" id="10253736at2759"/>
<evidence type="ECO:0000256" key="2">
    <source>
        <dbReference type="ARBA" id="ARBA00023002"/>
    </source>
</evidence>